<dbReference type="AlphaFoldDB" id="A0AAU8K9I1"/>
<accession>A0AAU8K9I1</accession>
<proteinExistence type="predicted"/>
<protein>
    <submittedName>
        <fullName evidence="1">Uncharacterized protein</fullName>
    </submittedName>
</protein>
<dbReference type="EMBL" id="CP136798">
    <property type="protein sequence ID" value="XCN12302.1"/>
    <property type="molecule type" value="Genomic_DNA"/>
</dbReference>
<name>A0AAU8K9I1_9ACTN</name>
<reference evidence="1" key="1">
    <citation type="submission" date="2023-10" db="EMBL/GenBank/DDBJ databases">
        <title>Complete genome sequence of Streptomyces sp. JL1001.</title>
        <authorList>
            <person name="Jiang L."/>
        </authorList>
    </citation>
    <scope>NUCLEOTIDE SEQUENCE</scope>
    <source>
        <strain evidence="1">JL1001</strain>
    </source>
</reference>
<sequence>MSDEKPVTGPIPIYVEAIPTGVVLDLQAFARLVIGDVINELLHAEDTTAWDLLHQAADSGGREEYNGELLEQHLAERASSRVPLYGPAPLELTRKLRRAAAPRPVPGQRGAA</sequence>
<evidence type="ECO:0000313" key="1">
    <source>
        <dbReference type="EMBL" id="XCN12302.1"/>
    </source>
</evidence>
<gene>
    <name evidence="1" type="ORF">R1Y80_01015</name>
</gene>
<dbReference type="RefSeq" id="WP_354596131.1">
    <property type="nucleotide sequence ID" value="NZ_CP136798.1"/>
</dbReference>
<organism evidence="1">
    <name type="scientific">Streptomyces sp. JL1001</name>
    <dbReference type="NCBI Taxonomy" id="3078227"/>
    <lineage>
        <taxon>Bacteria</taxon>
        <taxon>Bacillati</taxon>
        <taxon>Actinomycetota</taxon>
        <taxon>Actinomycetes</taxon>
        <taxon>Kitasatosporales</taxon>
        <taxon>Streptomycetaceae</taxon>
        <taxon>Streptomyces</taxon>
    </lineage>
</organism>